<protein>
    <recommendedName>
        <fullName evidence="5">DNA adenine methylase</fullName>
    </recommendedName>
</protein>
<dbReference type="EMBL" id="JBHRFL010000040">
    <property type="protein sequence ID" value="MFC6071416.1"/>
    <property type="molecule type" value="Genomic_DNA"/>
</dbReference>
<reference evidence="2 4" key="2">
    <citation type="submission" date="2024-09" db="EMBL/GenBank/DDBJ databases">
        <title>Whole genome analysis of Stenotrophomonas geniculata MK-1, and its biological control impact on peanut foliage fungus diseases.</title>
        <authorList>
            <person name="Ahsan T."/>
        </authorList>
    </citation>
    <scope>NUCLEOTIDE SEQUENCE [LARGE SCALE GENOMIC DNA]</scope>
    <source>
        <strain evidence="2 4">MK-1</strain>
    </source>
</reference>
<evidence type="ECO:0000313" key="4">
    <source>
        <dbReference type="Proteomes" id="UP001596115"/>
    </source>
</evidence>
<dbReference type="EMBL" id="JAVIAC010000012">
    <property type="protein sequence ID" value="MDQ7954078.1"/>
    <property type="molecule type" value="Genomic_DNA"/>
</dbReference>
<dbReference type="Proteomes" id="UP001596115">
    <property type="component" value="Unassembled WGS sequence"/>
</dbReference>
<keyword evidence="4" id="KW-1185">Reference proteome</keyword>
<dbReference type="AlphaFoldDB" id="A0AAP5C762"/>
<reference evidence="1" key="1">
    <citation type="submission" date="2023-07" db="EMBL/GenBank/DDBJ databases">
        <authorList>
            <person name="Shahid S."/>
            <person name="Akbar M.Y."/>
            <person name="Ajmal W."/>
            <person name="Ansari A."/>
            <person name="Ghazanfar S."/>
        </authorList>
    </citation>
    <scope>NUCLEOTIDE SEQUENCE</scope>
    <source>
        <strain evidence="1">NIGAB</strain>
    </source>
</reference>
<dbReference type="RefSeq" id="WP_053092029.1">
    <property type="nucleotide sequence ID" value="NZ_CP133579.1"/>
</dbReference>
<dbReference type="SUPFAM" id="SSF53335">
    <property type="entry name" value="S-adenosyl-L-methionine-dependent methyltransferases"/>
    <property type="match status" value="1"/>
</dbReference>
<evidence type="ECO:0000313" key="1">
    <source>
        <dbReference type="EMBL" id="MDQ7954078.1"/>
    </source>
</evidence>
<proteinExistence type="predicted"/>
<name>A0AAP5C762_9GAMM</name>
<accession>A0AAP5C762</accession>
<sequence>MAELMRTSVGRFVVSINDHPEIREVFAGFDLVPLQLDYTSGGGQGRGKKFGELIIKSWDDSQATLL</sequence>
<evidence type="ECO:0000313" key="3">
    <source>
        <dbReference type="Proteomes" id="UP001240529"/>
    </source>
</evidence>
<evidence type="ECO:0000313" key="2">
    <source>
        <dbReference type="EMBL" id="MFC6071416.1"/>
    </source>
</evidence>
<dbReference type="Proteomes" id="UP001240529">
    <property type="component" value="Unassembled WGS sequence"/>
</dbReference>
<organism evidence="1 3">
    <name type="scientific">Stenotrophomonas geniculata</name>
    <dbReference type="NCBI Taxonomy" id="86188"/>
    <lineage>
        <taxon>Bacteria</taxon>
        <taxon>Pseudomonadati</taxon>
        <taxon>Pseudomonadota</taxon>
        <taxon>Gammaproteobacteria</taxon>
        <taxon>Lysobacterales</taxon>
        <taxon>Lysobacteraceae</taxon>
        <taxon>Stenotrophomonas</taxon>
    </lineage>
</organism>
<comment type="caution">
    <text evidence="1">The sequence shown here is derived from an EMBL/GenBank/DDBJ whole genome shotgun (WGS) entry which is preliminary data.</text>
</comment>
<gene>
    <name evidence="2" type="ORF">ACFLLB_17745</name>
    <name evidence="1" type="ORF">Q0031_20015</name>
</gene>
<dbReference type="InterPro" id="IPR029063">
    <property type="entry name" value="SAM-dependent_MTases_sf"/>
</dbReference>
<evidence type="ECO:0008006" key="5">
    <source>
        <dbReference type="Google" id="ProtNLM"/>
    </source>
</evidence>